<organism evidence="1 2">
    <name type="scientific">Lindgomyces ingoldianus</name>
    <dbReference type="NCBI Taxonomy" id="673940"/>
    <lineage>
        <taxon>Eukaryota</taxon>
        <taxon>Fungi</taxon>
        <taxon>Dikarya</taxon>
        <taxon>Ascomycota</taxon>
        <taxon>Pezizomycotina</taxon>
        <taxon>Dothideomycetes</taxon>
        <taxon>Pleosporomycetidae</taxon>
        <taxon>Pleosporales</taxon>
        <taxon>Lindgomycetaceae</taxon>
        <taxon>Lindgomyces</taxon>
    </lineage>
</organism>
<reference evidence="1" key="1">
    <citation type="journal article" date="2020" name="Stud. Mycol.">
        <title>101 Dothideomycetes genomes: a test case for predicting lifestyles and emergence of pathogens.</title>
        <authorList>
            <person name="Haridas S."/>
            <person name="Albert R."/>
            <person name="Binder M."/>
            <person name="Bloem J."/>
            <person name="Labutti K."/>
            <person name="Salamov A."/>
            <person name="Andreopoulos B."/>
            <person name="Baker S."/>
            <person name="Barry K."/>
            <person name="Bills G."/>
            <person name="Bluhm B."/>
            <person name="Cannon C."/>
            <person name="Castanera R."/>
            <person name="Culley D."/>
            <person name="Daum C."/>
            <person name="Ezra D."/>
            <person name="Gonzalez J."/>
            <person name="Henrissat B."/>
            <person name="Kuo A."/>
            <person name="Liang C."/>
            <person name="Lipzen A."/>
            <person name="Lutzoni F."/>
            <person name="Magnuson J."/>
            <person name="Mondo S."/>
            <person name="Nolan M."/>
            <person name="Ohm R."/>
            <person name="Pangilinan J."/>
            <person name="Park H.-J."/>
            <person name="Ramirez L."/>
            <person name="Alfaro M."/>
            <person name="Sun H."/>
            <person name="Tritt A."/>
            <person name="Yoshinaga Y."/>
            <person name="Zwiers L.-H."/>
            <person name="Turgeon B."/>
            <person name="Goodwin S."/>
            <person name="Spatafora J."/>
            <person name="Crous P."/>
            <person name="Grigoriev I."/>
        </authorList>
    </citation>
    <scope>NUCLEOTIDE SEQUENCE</scope>
    <source>
        <strain evidence="1">ATCC 200398</strain>
    </source>
</reference>
<sequence>MMMPAVRSSTIEPSDGPSAPLSLESLPDELLQLVVVSLSSGDLKNLALVSKCTYSHAIAPLWQNVCLIDTWKLHLNEKTRGVWTDRGQGEPDEHDDTPIIQKLYVLARNPFIASKVRVLTHRCHLPTPSIYGELPRMYFNGPNLSRDERLHKLLRLAIQNLVNVHTLRIIFGHLHVTTGLLEGFFDPVRPRRIPLRKLWLESCSPLGAALAFEGPARTPNGLESVRIRRLRFESFDEETMRVMKGWEWRLGRGGSIARLHNGAGGFYSSTVEFSGDNRSSPLQKFTSDQLYAKAKELDDEIWQGLPEVEKFIHKENEPAHSLRAPSTTPLLHVLDISASSLTKLNLDWILWRKAEDESADALAVTILNSLSKLRFPNLRAFQVRNAVVAPTRLPYDMYLLDSGIHGTPFLDFLEAHRKIQCLAWPLDRFYSHAKSSQEILIRACKLVAHFGNMLIDLRLDCYYCRGETFTDDSVGLEEEQERIRRRRFISEFAPYLTKVEQIKLEGGIPRDEKREILRALHYCPLKKIVLIGVSFPVGNTWGFHGEDLKEGDDWESDTDSHSHLEEEDKAGILCTYATRPTVIENFKFTPSFGWPSGVPFLHTIAAHHASTITELKICGYSGSPILSSPTPITRPLLYNLRCFHNLKQLVISIWLPTMFEGRRRDEDIIQSWMDTRSPSSTALVVVTPPSSPTPPPVVAPTTIPDAPSPAARPQEFNRWAVCLKTRYAPSALAYRVAGDIAPHLSNTAKERKGGVRVRASFCLGRWVDERRLSDIFDLDIRIGKGGQVLEFVGPREEGEKGRWWDKLESRRWF</sequence>
<comment type="caution">
    <text evidence="1">The sequence shown here is derived from an EMBL/GenBank/DDBJ whole genome shotgun (WGS) entry which is preliminary data.</text>
</comment>
<proteinExistence type="predicted"/>
<evidence type="ECO:0000313" key="1">
    <source>
        <dbReference type="EMBL" id="KAF2476347.1"/>
    </source>
</evidence>
<name>A0ACB6RDE1_9PLEO</name>
<dbReference type="Proteomes" id="UP000799755">
    <property type="component" value="Unassembled WGS sequence"/>
</dbReference>
<dbReference type="EMBL" id="MU003494">
    <property type="protein sequence ID" value="KAF2476347.1"/>
    <property type="molecule type" value="Genomic_DNA"/>
</dbReference>
<evidence type="ECO:0000313" key="2">
    <source>
        <dbReference type="Proteomes" id="UP000799755"/>
    </source>
</evidence>
<accession>A0ACB6RDE1</accession>
<keyword evidence="2" id="KW-1185">Reference proteome</keyword>
<protein>
    <submittedName>
        <fullName evidence="1">Uncharacterized protein</fullName>
    </submittedName>
</protein>
<gene>
    <name evidence="1" type="ORF">BDR25DRAFT_252277</name>
</gene>